<gene>
    <name evidence="1" type="ORF">SAMN05421508_11098</name>
</gene>
<dbReference type="Gene3D" id="3.90.226.10">
    <property type="entry name" value="2-enoyl-CoA Hydratase, Chain A, domain 1"/>
    <property type="match status" value="1"/>
</dbReference>
<dbReference type="PANTHER" id="PTHR11941">
    <property type="entry name" value="ENOYL-COA HYDRATASE-RELATED"/>
    <property type="match status" value="1"/>
</dbReference>
<dbReference type="SUPFAM" id="SSF52096">
    <property type="entry name" value="ClpP/crotonase"/>
    <property type="match status" value="1"/>
</dbReference>
<protein>
    <submittedName>
        <fullName evidence="1">Enoyl-CoA hydratase/carnithine racemase</fullName>
    </submittedName>
</protein>
<dbReference type="AlphaFoldDB" id="A0A286GXW6"/>
<proteinExistence type="predicted"/>
<keyword evidence="2" id="KW-1185">Reference proteome</keyword>
<sequence>MGLVTVERSGAVALVRYDRGGSANALSAAAMAELIATADSLRADRTVAAVVLTGTPRVFCAGIDLSDPALWGAPGEEQSPAPLAAAEQGKALCEAWAGLPQITVAAVEGAAIGGGAVLAQALDWRVMGRGARMRLPEARLGFNLAWGTLPRLVSLIGPARAKRALFTDMQIDAALAADWGLADAVVDDGAAVAEAMRLAAEAAQVPGPVLRMTKRAIAAQVEAPHLAHADAEQFLLSIWMAQRDKGARA</sequence>
<evidence type="ECO:0000313" key="2">
    <source>
        <dbReference type="Proteomes" id="UP000219621"/>
    </source>
</evidence>
<accession>A0A286GXW6</accession>
<dbReference type="InterPro" id="IPR001753">
    <property type="entry name" value="Enoyl-CoA_hydra/iso"/>
</dbReference>
<dbReference type="Proteomes" id="UP000219621">
    <property type="component" value="Unassembled WGS sequence"/>
</dbReference>
<name>A0A286GXW6_9PROT</name>
<dbReference type="RefSeq" id="WP_176525270.1">
    <property type="nucleotide sequence ID" value="NZ_OCNJ01000010.1"/>
</dbReference>
<evidence type="ECO:0000313" key="1">
    <source>
        <dbReference type="EMBL" id="SOD99914.1"/>
    </source>
</evidence>
<dbReference type="EMBL" id="OCNJ01000010">
    <property type="protein sequence ID" value="SOD99914.1"/>
    <property type="molecule type" value="Genomic_DNA"/>
</dbReference>
<dbReference type="GO" id="GO:0006635">
    <property type="term" value="P:fatty acid beta-oxidation"/>
    <property type="evidence" value="ECO:0007669"/>
    <property type="project" value="TreeGrafter"/>
</dbReference>
<dbReference type="Pfam" id="PF00378">
    <property type="entry name" value="ECH_1"/>
    <property type="match status" value="1"/>
</dbReference>
<dbReference type="CDD" id="cd06558">
    <property type="entry name" value="crotonase-like"/>
    <property type="match status" value="1"/>
</dbReference>
<organism evidence="1 2">
    <name type="scientific">Caenispirillum bisanense</name>
    <dbReference type="NCBI Taxonomy" id="414052"/>
    <lineage>
        <taxon>Bacteria</taxon>
        <taxon>Pseudomonadati</taxon>
        <taxon>Pseudomonadota</taxon>
        <taxon>Alphaproteobacteria</taxon>
        <taxon>Rhodospirillales</taxon>
        <taxon>Novispirillaceae</taxon>
        <taxon>Caenispirillum</taxon>
    </lineage>
</organism>
<dbReference type="GO" id="GO:0003824">
    <property type="term" value="F:catalytic activity"/>
    <property type="evidence" value="ECO:0007669"/>
    <property type="project" value="UniProtKB-ARBA"/>
</dbReference>
<dbReference type="InterPro" id="IPR029045">
    <property type="entry name" value="ClpP/crotonase-like_dom_sf"/>
</dbReference>
<dbReference type="PANTHER" id="PTHR11941:SF54">
    <property type="entry name" value="ENOYL-COA HYDRATASE, MITOCHONDRIAL"/>
    <property type="match status" value="1"/>
</dbReference>
<reference evidence="1 2" key="1">
    <citation type="submission" date="2017-09" db="EMBL/GenBank/DDBJ databases">
        <authorList>
            <person name="Ehlers B."/>
            <person name="Leendertz F.H."/>
        </authorList>
    </citation>
    <scope>NUCLEOTIDE SEQUENCE [LARGE SCALE GENOMIC DNA]</scope>
    <source>
        <strain evidence="1 2">USBA 140</strain>
    </source>
</reference>